<feature type="region of interest" description="Disordered" evidence="1">
    <location>
        <begin position="335"/>
        <end position="356"/>
    </location>
</feature>
<dbReference type="Proteomes" id="UP000548304">
    <property type="component" value="Unassembled WGS sequence"/>
</dbReference>
<keyword evidence="2" id="KW-0472">Membrane</keyword>
<sequence length="433" mass="47082">MSVLWIAVRRSAAVWAALPVLVFTWVVARDRQGLWSGDWSMASGHLSAAVLWPVALVAAVAAWDASRMRRVGADVLERSYPRSGLAYLLLAGLPALVLALLCSAVMLLAVSISMRGGGHPLWTYLAVAGTAFVAGVAAGVAGGYVLPRFLAAPAVGIVLWLVMAYGSISDNKYVRALVIRDVRCCDVSQKPLLVTLAGQWLWLVAVIIACAAVLCWRRPRLAGRIGLLALVALLGSGKFFSEGHFQFTTMRQPDQGICRQSPDGARVCMWPAHSADLDRWVRVVDDYRQRFPELNPADSYAEKGLDWSGGSARISAIDPGTPDTELLEQLAVPTVSRPPECARRPSSNATASGDHQALSYRRYPGMRARALLQAWILHRLNPELNTEQLNPPPNRTSEVEQLLSAPQDVRQAWVREAIPANNDCTTPMPELPA</sequence>
<accession>A0A852Z048</accession>
<dbReference type="AlphaFoldDB" id="A0A852Z048"/>
<protein>
    <submittedName>
        <fullName evidence="3">Uncharacterized protein</fullName>
    </submittedName>
</protein>
<feature type="transmembrane region" description="Helical" evidence="2">
    <location>
        <begin position="199"/>
        <end position="216"/>
    </location>
</feature>
<feature type="transmembrane region" description="Helical" evidence="2">
    <location>
        <begin position="84"/>
        <end position="109"/>
    </location>
</feature>
<keyword evidence="2" id="KW-1133">Transmembrane helix</keyword>
<dbReference type="RefSeq" id="WP_179535772.1">
    <property type="nucleotide sequence ID" value="NZ_JACBYW010000004.1"/>
</dbReference>
<organism evidence="3 4">
    <name type="scientific">Actinopolyspora biskrensis</name>
    <dbReference type="NCBI Taxonomy" id="1470178"/>
    <lineage>
        <taxon>Bacteria</taxon>
        <taxon>Bacillati</taxon>
        <taxon>Actinomycetota</taxon>
        <taxon>Actinomycetes</taxon>
        <taxon>Actinopolysporales</taxon>
        <taxon>Actinopolysporaceae</taxon>
        <taxon>Actinopolyspora</taxon>
    </lineage>
</organism>
<evidence type="ECO:0000256" key="1">
    <source>
        <dbReference type="SAM" id="MobiDB-lite"/>
    </source>
</evidence>
<evidence type="ECO:0000313" key="4">
    <source>
        <dbReference type="Proteomes" id="UP000548304"/>
    </source>
</evidence>
<feature type="transmembrane region" description="Helical" evidence="2">
    <location>
        <begin position="121"/>
        <end position="142"/>
    </location>
</feature>
<reference evidence="3 4" key="1">
    <citation type="submission" date="2020-07" db="EMBL/GenBank/DDBJ databases">
        <title>Genomic Encyclopedia of Type Strains, Phase III (KMG-III): the genomes of soil and plant-associated and newly described type strains.</title>
        <authorList>
            <person name="Whitman W."/>
        </authorList>
    </citation>
    <scope>NUCLEOTIDE SEQUENCE [LARGE SCALE GENOMIC DNA]</scope>
    <source>
        <strain evidence="3 4">CECT 8576</strain>
    </source>
</reference>
<dbReference type="EMBL" id="JACBYW010000004">
    <property type="protein sequence ID" value="NYH79372.1"/>
    <property type="molecule type" value="Genomic_DNA"/>
</dbReference>
<evidence type="ECO:0000313" key="3">
    <source>
        <dbReference type="EMBL" id="NYH79372.1"/>
    </source>
</evidence>
<feature type="transmembrane region" description="Helical" evidence="2">
    <location>
        <begin position="221"/>
        <end position="240"/>
    </location>
</feature>
<keyword evidence="2" id="KW-0812">Transmembrane</keyword>
<feature type="transmembrane region" description="Helical" evidence="2">
    <location>
        <begin position="44"/>
        <end position="63"/>
    </location>
</feature>
<comment type="caution">
    <text evidence="3">The sequence shown here is derived from an EMBL/GenBank/DDBJ whole genome shotgun (WGS) entry which is preliminary data.</text>
</comment>
<keyword evidence="4" id="KW-1185">Reference proteome</keyword>
<proteinExistence type="predicted"/>
<gene>
    <name evidence="3" type="ORF">FHR84_002706</name>
</gene>
<evidence type="ECO:0000256" key="2">
    <source>
        <dbReference type="SAM" id="Phobius"/>
    </source>
</evidence>
<name>A0A852Z048_9ACTN</name>
<feature type="transmembrane region" description="Helical" evidence="2">
    <location>
        <begin position="149"/>
        <end position="168"/>
    </location>
</feature>